<keyword evidence="1" id="KW-1133">Transmembrane helix</keyword>
<evidence type="ECO:0000313" key="3">
    <source>
        <dbReference type="Proteomes" id="UP000078407"/>
    </source>
</evidence>
<proteinExistence type="predicted"/>
<protein>
    <recommendedName>
        <fullName evidence="4">Transmembrane protein</fullName>
    </recommendedName>
</protein>
<dbReference type="Proteomes" id="UP000078407">
    <property type="component" value="Unassembled WGS sequence"/>
</dbReference>
<name>A0ABX2W541_9ENTR</name>
<reference evidence="2 3" key="1">
    <citation type="submission" date="2016-04" db="EMBL/GenBank/DDBJ databases">
        <title>ATOL: Assembling a taxonomically balanced genome-scale reconstruction of the evolutionary history of the Enterobacteriaceae.</title>
        <authorList>
            <person name="Plunkett G.III."/>
            <person name="Neeno-Eckwall E.C."/>
            <person name="Glasner J.D."/>
            <person name="Perna N.T."/>
        </authorList>
    </citation>
    <scope>NUCLEOTIDE SEQUENCE [LARGE SCALE GENOMIC DNA]</scope>
    <source>
        <strain evidence="2 3">ATCC 51602</strain>
    </source>
</reference>
<keyword evidence="1" id="KW-0472">Membrane</keyword>
<evidence type="ECO:0000313" key="2">
    <source>
        <dbReference type="EMBL" id="OAT25878.1"/>
    </source>
</evidence>
<evidence type="ECO:0008006" key="4">
    <source>
        <dbReference type="Google" id="ProtNLM"/>
    </source>
</evidence>
<dbReference type="EMBL" id="LXEQ01000049">
    <property type="protein sequence ID" value="OAT25878.1"/>
    <property type="molecule type" value="Genomic_DNA"/>
</dbReference>
<keyword evidence="1" id="KW-0812">Transmembrane</keyword>
<organism evidence="2 3">
    <name type="scientific">Buttiauxella ferragutiae ATCC 51602</name>
    <dbReference type="NCBI Taxonomy" id="1354252"/>
    <lineage>
        <taxon>Bacteria</taxon>
        <taxon>Pseudomonadati</taxon>
        <taxon>Pseudomonadota</taxon>
        <taxon>Gammaproteobacteria</taxon>
        <taxon>Enterobacterales</taxon>
        <taxon>Enterobacteriaceae</taxon>
        <taxon>Buttiauxella</taxon>
    </lineage>
</organism>
<comment type="caution">
    <text evidence="2">The sequence shown here is derived from an EMBL/GenBank/DDBJ whole genome shotgun (WGS) entry which is preliminary data.</text>
</comment>
<gene>
    <name evidence="2" type="ORF">M976_03377</name>
</gene>
<feature type="transmembrane region" description="Helical" evidence="1">
    <location>
        <begin position="59"/>
        <end position="80"/>
    </location>
</feature>
<evidence type="ECO:0000256" key="1">
    <source>
        <dbReference type="SAM" id="Phobius"/>
    </source>
</evidence>
<accession>A0ABX2W541</accession>
<sequence>MIKIYFFKRCNNFNENISMASYILISALSAFLAIIVVIGAIYYFNGARGHYDGGYTLKVLKLIFISGFFAILYSSVTFYFDKRKVKGVINEFKHEYNNMDCDKGMCVTRSMDEKSIPDTLKEIKKRQVHDRELRELNIQSISVTVTGINMRRMEYRVFCISMYSSERSENIYFNFYTINSGDLMLRNIEYSVDIVQVEV</sequence>
<dbReference type="RefSeq" id="WP_064546968.1">
    <property type="nucleotide sequence ID" value="NZ_LXEQ01000049.1"/>
</dbReference>
<keyword evidence="3" id="KW-1185">Reference proteome</keyword>
<feature type="transmembrane region" description="Helical" evidence="1">
    <location>
        <begin position="21"/>
        <end position="44"/>
    </location>
</feature>